<dbReference type="VEuPathDB" id="FungiDB:BON22_0206"/>
<dbReference type="GO" id="GO:0032258">
    <property type="term" value="P:cytoplasm to vacuole targeting by the Cvt pathway"/>
    <property type="evidence" value="ECO:0007669"/>
    <property type="project" value="TreeGrafter"/>
</dbReference>
<evidence type="ECO:0000256" key="13">
    <source>
        <dbReference type="ARBA" id="ARBA00031339"/>
    </source>
</evidence>
<dbReference type="GO" id="GO:0006260">
    <property type="term" value="P:DNA replication"/>
    <property type="evidence" value="ECO:0007669"/>
    <property type="project" value="UniProtKB-KW"/>
</dbReference>
<dbReference type="GO" id="GO:0000811">
    <property type="term" value="C:GINS complex"/>
    <property type="evidence" value="ECO:0007669"/>
    <property type="project" value="InterPro"/>
</dbReference>
<gene>
    <name evidence="18" type="ORF">BON22_0206</name>
</gene>
<organism evidence="18 19">
    <name type="scientific">Cyberlindnera fabianii</name>
    <name type="common">Yeast</name>
    <name type="synonym">Hansenula fabianii</name>
    <dbReference type="NCBI Taxonomy" id="36022"/>
    <lineage>
        <taxon>Eukaryota</taxon>
        <taxon>Fungi</taxon>
        <taxon>Dikarya</taxon>
        <taxon>Ascomycota</taxon>
        <taxon>Saccharomycotina</taxon>
        <taxon>Saccharomycetes</taxon>
        <taxon>Phaffomycetales</taxon>
        <taxon>Phaffomycetaceae</taxon>
        <taxon>Cyberlindnera</taxon>
    </lineage>
</organism>
<comment type="subcellular location">
    <subcellularLocation>
        <location evidence="2">Golgi apparatus membrane</location>
        <topology evidence="2">Peripheral membrane protein</topology>
    </subcellularLocation>
    <subcellularLocation>
        <location evidence="1">Nucleus</location>
    </subcellularLocation>
</comment>
<keyword evidence="10" id="KW-0333">Golgi apparatus</keyword>
<dbReference type="PANTHER" id="PTHR13302:SF8">
    <property type="entry name" value="CONSERVED OLIGOMERIC GOLGI COMPLEX SUBUNIT 3"/>
    <property type="match status" value="1"/>
</dbReference>
<evidence type="ECO:0000259" key="16">
    <source>
        <dbReference type="Pfam" id="PF05916"/>
    </source>
</evidence>
<dbReference type="GO" id="GO:0000139">
    <property type="term" value="C:Golgi membrane"/>
    <property type="evidence" value="ECO:0007669"/>
    <property type="project" value="UniProtKB-SubCell"/>
</dbReference>
<keyword evidence="19" id="KW-1185">Reference proteome</keyword>
<dbReference type="InterPro" id="IPR036224">
    <property type="entry name" value="GINS_bundle-like_dom_sf"/>
</dbReference>
<evidence type="ECO:0000256" key="4">
    <source>
        <dbReference type="ARBA" id="ARBA00009936"/>
    </source>
</evidence>
<proteinExistence type="inferred from homology"/>
<feature type="domain" description="GINS subunit" evidence="16">
    <location>
        <begin position="45"/>
        <end position="118"/>
    </location>
</feature>
<protein>
    <recommendedName>
        <fullName evidence="6">Conserved oligomeric Golgi complex subunit 3</fullName>
    </recommendedName>
    <alternativeName>
        <fullName evidence="13">Component of oligomeric Golgi complex 3</fullName>
    </alternativeName>
    <alternativeName>
        <fullName evidence="5">DNA replication complex GINS protein PSF1</fullName>
    </alternativeName>
</protein>
<comment type="similarity">
    <text evidence="4">Belongs to the COG3 family.</text>
</comment>
<dbReference type="Pfam" id="PF20671">
    <property type="entry name" value="COG3_C"/>
    <property type="match status" value="1"/>
</dbReference>
<evidence type="ECO:0000256" key="5">
    <source>
        <dbReference type="ARBA" id="ARBA00015143"/>
    </source>
</evidence>
<comment type="caution">
    <text evidence="18">The sequence shown here is derived from an EMBL/GenBank/DDBJ whole genome shotgun (WGS) entry which is preliminary data.</text>
</comment>
<dbReference type="AlphaFoldDB" id="A0A1V2LD82"/>
<accession>A0A1V2LD82</accession>
<evidence type="ECO:0000313" key="19">
    <source>
        <dbReference type="Proteomes" id="UP000189513"/>
    </source>
</evidence>
<feature type="region of interest" description="Disordered" evidence="14">
    <location>
        <begin position="894"/>
        <end position="917"/>
    </location>
</feature>
<dbReference type="GO" id="GO:0017119">
    <property type="term" value="C:Golgi transport complex"/>
    <property type="evidence" value="ECO:0007669"/>
    <property type="project" value="TreeGrafter"/>
</dbReference>
<dbReference type="InterPro" id="IPR005339">
    <property type="entry name" value="GINS_Psf1"/>
</dbReference>
<dbReference type="InterPro" id="IPR048320">
    <property type="entry name" value="COG3_N"/>
</dbReference>
<feature type="compositionally biased region" description="Basic and acidic residues" evidence="14">
    <location>
        <begin position="894"/>
        <end position="905"/>
    </location>
</feature>
<keyword evidence="12" id="KW-0539">Nucleus</keyword>
<evidence type="ECO:0000256" key="2">
    <source>
        <dbReference type="ARBA" id="ARBA00004395"/>
    </source>
</evidence>
<dbReference type="EMBL" id="MPUK01000001">
    <property type="protein sequence ID" value="ONH69802.1"/>
    <property type="molecule type" value="Genomic_DNA"/>
</dbReference>
<evidence type="ECO:0000256" key="9">
    <source>
        <dbReference type="ARBA" id="ARBA00022927"/>
    </source>
</evidence>
<evidence type="ECO:0000256" key="6">
    <source>
        <dbReference type="ARBA" id="ARBA00020976"/>
    </source>
</evidence>
<evidence type="ECO:0000256" key="11">
    <source>
        <dbReference type="ARBA" id="ARBA00023136"/>
    </source>
</evidence>
<name>A0A1V2LD82_CYBFA</name>
<evidence type="ECO:0000256" key="14">
    <source>
        <dbReference type="SAM" id="MobiDB-lite"/>
    </source>
</evidence>
<dbReference type="SUPFAM" id="SSF158573">
    <property type="entry name" value="GINS helical bundle-like"/>
    <property type="match status" value="1"/>
</dbReference>
<evidence type="ECO:0000256" key="8">
    <source>
        <dbReference type="ARBA" id="ARBA00022705"/>
    </source>
</evidence>
<dbReference type="InterPro" id="IPR007265">
    <property type="entry name" value="COG_su3"/>
</dbReference>
<feature type="domain" description="Conserved oligomeric Golgi complex subunit 3 N-terminal" evidence="15">
    <location>
        <begin position="229"/>
        <end position="370"/>
    </location>
</feature>
<dbReference type="Pfam" id="PF04136">
    <property type="entry name" value="COG3_N"/>
    <property type="match status" value="1"/>
</dbReference>
<dbReference type="OMA" id="DEFELWG"/>
<evidence type="ECO:0000256" key="7">
    <source>
        <dbReference type="ARBA" id="ARBA00022448"/>
    </source>
</evidence>
<keyword evidence="9" id="KW-0653">Protein transport</keyword>
<evidence type="ECO:0000256" key="1">
    <source>
        <dbReference type="ARBA" id="ARBA00004123"/>
    </source>
</evidence>
<evidence type="ECO:0000259" key="17">
    <source>
        <dbReference type="Pfam" id="PF20671"/>
    </source>
</evidence>
<keyword evidence="8" id="KW-0235">DNA replication</keyword>
<keyword evidence="7" id="KW-0813">Transport</keyword>
<feature type="domain" description="Conserved oligomeric Golgi complex subunit 3 C-terminal" evidence="17">
    <location>
        <begin position="391"/>
        <end position="735"/>
    </location>
</feature>
<dbReference type="GO" id="GO:0006891">
    <property type="term" value="P:intra-Golgi vesicle-mediated transport"/>
    <property type="evidence" value="ECO:0007669"/>
    <property type="project" value="TreeGrafter"/>
</dbReference>
<evidence type="ECO:0000256" key="10">
    <source>
        <dbReference type="ARBA" id="ARBA00023034"/>
    </source>
</evidence>
<evidence type="ECO:0000313" key="18">
    <source>
        <dbReference type="EMBL" id="ONH69802.1"/>
    </source>
</evidence>
<dbReference type="Gene3D" id="1.20.58.1030">
    <property type="match status" value="1"/>
</dbReference>
<dbReference type="InterPro" id="IPR021151">
    <property type="entry name" value="GINS_A"/>
</dbReference>
<evidence type="ECO:0000256" key="3">
    <source>
        <dbReference type="ARBA" id="ARBA00006677"/>
    </source>
</evidence>
<dbReference type="GO" id="GO:0005801">
    <property type="term" value="C:cis-Golgi network"/>
    <property type="evidence" value="ECO:0007669"/>
    <property type="project" value="InterPro"/>
</dbReference>
<sequence>MYGDAANKLVVEAKRTQNLDHLSTFQDELVRSVVRETKELSRSTELQNPQEDDHLSQCHTFVAHLAMRRNKRCLLAYERLRAARLDQLAWENQEPEIPNHTEQEYFRNYSDVLIQYKSAFPEIDLSGSLEPPKDVFLDVRVLKDAGEIQTEYGVFNLTKDSQFFVRDIKTVSDKSLNYPQALQFPYSDAEKDAMITRYIDSFDYNVLPSAEELKLMDDQQNSKYTRFLESCQFREHNYTELAGHATAIIDELTDLTVKYNAVTTETFEFQSQSDALMEQYNSYISLNEDLKSNLHYYELLTTITRKLNNPSPNIVRRESFRRLLEQLDECIQFCDDHKDHKDHDTFMRRFKQCLTRALTLVRNYVMNHLKTIRDEISAKTANTKPNSVTEDALIYTRFASDGDFLLDVSAELCKRAPDSEEYSGLLNDCYNFYFGIRQRLLQPKITEHINTSTSEKKSLVTFSQSNISFFTKIYKDEHELFFKFFKTDHEQALSTWFQQLSEPLYDTLRNSILREQSLNSLCELATLLDKYYEYDEENAFEHDAILNTASTSTPHPDFTQIDLGTVFEPILQDVQSRLVFRAQAYAQEKIVKYVPTPRDFQISHRRSITRNASVASTASDSPSTPLDDDTSLIMESSAAATAKSEGWYPPLSKGVALLSKIYQLVSSGVFDDLAHNIVHDCIISLREAYRVAKTTTGNIDADLFLLKNLLMLRNQVQNFDIEYVSSETFLDFSGVGDIISKIRNGDSVLNDDGILGLVKESVPKVVKNMIDARMELQTELRNVVHSFTEDVVKQIVEPLQKSTVETADSDTQQLQQNIEEALPRVKNQAQMFINDPQVVNALIDGIQELVIQSYEKYYDETGHKVTKSVNVVEVDTMIAFIGEIVGKMYEPVEDDRQKSPVEKMAELSLESSPIKPE</sequence>
<dbReference type="CDD" id="cd11710">
    <property type="entry name" value="GINS_A_psf1"/>
    <property type="match status" value="1"/>
</dbReference>
<dbReference type="PANTHER" id="PTHR13302">
    <property type="entry name" value="CONSERVED OLIGOMERIC GOLGI COMPLEX COMPONENT 3"/>
    <property type="match status" value="1"/>
</dbReference>
<evidence type="ECO:0000256" key="12">
    <source>
        <dbReference type="ARBA" id="ARBA00023242"/>
    </source>
</evidence>
<dbReference type="GO" id="GO:0006914">
    <property type="term" value="P:autophagy"/>
    <property type="evidence" value="ECO:0007669"/>
    <property type="project" value="TreeGrafter"/>
</dbReference>
<dbReference type="STRING" id="36022.A0A1V2LD82"/>
<dbReference type="Pfam" id="PF05916">
    <property type="entry name" value="Sld5"/>
    <property type="match status" value="1"/>
</dbReference>
<comment type="similarity">
    <text evidence="3">Belongs to the GINS1/PSF1 family.</text>
</comment>
<dbReference type="Proteomes" id="UP000189513">
    <property type="component" value="Unassembled WGS sequence"/>
</dbReference>
<dbReference type="GO" id="GO:0007030">
    <property type="term" value="P:Golgi organization"/>
    <property type="evidence" value="ECO:0007669"/>
    <property type="project" value="TreeGrafter"/>
</dbReference>
<keyword evidence="11" id="KW-0472">Membrane</keyword>
<dbReference type="InterPro" id="IPR048685">
    <property type="entry name" value="COG3_C"/>
</dbReference>
<evidence type="ECO:0000259" key="15">
    <source>
        <dbReference type="Pfam" id="PF04136"/>
    </source>
</evidence>
<reference evidence="19" key="1">
    <citation type="journal article" date="2017" name="Genome Announc.">
        <title>Genome sequences of Cyberlindnera fabianii 65, Pichia kudriavzevii 129, and Saccharomyces cerevisiae 131 isolated from fermented masau fruits in Zimbabwe.</title>
        <authorList>
            <person name="van Rijswijck I.M.H."/>
            <person name="Derks M.F.L."/>
            <person name="Abee T."/>
            <person name="de Ridder D."/>
            <person name="Smid E.J."/>
        </authorList>
    </citation>
    <scope>NUCLEOTIDE SEQUENCE [LARGE SCALE GENOMIC DNA]</scope>
    <source>
        <strain evidence="19">65</strain>
    </source>
</reference>